<dbReference type="RefSeq" id="XP_043136775.1">
    <property type="nucleotide sequence ID" value="XM_043279058.1"/>
</dbReference>
<sequence length="436" mass="49642">MDSIVNDNSNGNGTEGLVDARSGMLRLQTELTDKIEPQDTQDLSHLCLTLENGHVQAGTLREEIEQRYGSIGLEVLAAAENPSQHYFSRKGFVITYRHEHIECLYGSMTTANLVTLKAALSWLVMHRRTSVANQMSVSWGAWEKDIFVLLPLVPVDWPQSCWWKMLDSGIVTSLIELDDYDDCPNDDDHDDVDISEIYDHLRALIPQRPLLRTTSDVMSLLAGVTCPVQVGQGYILCGPYSAMIPITRQDNGSILWHYERKEAQSPELRVDDLESLKSEWYQTFDLDFLINAPAHIGWSREDELLLGTDQHTHKTAWSRRARRSPPIQITIQLSYHGIFPLDPPKNYLRMVNNSKRHPWILYDISTKRAWLVPEVCLLPYMVWLYSREFDSGKNGPVAAPSPNPENACRILTESKDNLVWGVTVKRLVTSRPVCRS</sequence>
<reference evidence="1" key="2">
    <citation type="submission" date="2021-02" db="EMBL/GenBank/DDBJ databases">
        <title>Aspergillus chevalieri M1 genome sequence.</title>
        <authorList>
            <person name="Kadooka C."/>
            <person name="Mori K."/>
            <person name="Futagami T."/>
        </authorList>
    </citation>
    <scope>NUCLEOTIDE SEQUENCE</scope>
    <source>
        <strain evidence="1">M1</strain>
    </source>
</reference>
<dbReference type="KEGG" id="ache:ACHE_40817A"/>
<proteinExistence type="predicted"/>
<evidence type="ECO:0000313" key="1">
    <source>
        <dbReference type="EMBL" id="BCR88253.1"/>
    </source>
</evidence>
<evidence type="ECO:0000313" key="2">
    <source>
        <dbReference type="Proteomes" id="UP000637239"/>
    </source>
</evidence>
<name>A0A7R7VQH0_ASPCH</name>
<organism evidence="1 2">
    <name type="scientific">Aspergillus chevalieri</name>
    <name type="common">Eurotium chevalieri</name>
    <dbReference type="NCBI Taxonomy" id="182096"/>
    <lineage>
        <taxon>Eukaryota</taxon>
        <taxon>Fungi</taxon>
        <taxon>Dikarya</taxon>
        <taxon>Ascomycota</taxon>
        <taxon>Pezizomycotina</taxon>
        <taxon>Eurotiomycetes</taxon>
        <taxon>Eurotiomycetidae</taxon>
        <taxon>Eurotiales</taxon>
        <taxon>Aspergillaceae</taxon>
        <taxon>Aspergillus</taxon>
        <taxon>Aspergillus subgen. Aspergillus</taxon>
    </lineage>
</organism>
<gene>
    <name evidence="1" type="ORF">ACHE_40817A</name>
</gene>
<protein>
    <submittedName>
        <fullName evidence="1">Uncharacterized protein</fullName>
    </submittedName>
</protein>
<dbReference type="GeneID" id="66982612"/>
<dbReference type="EMBL" id="AP024419">
    <property type="protein sequence ID" value="BCR88253.1"/>
    <property type="molecule type" value="Genomic_DNA"/>
</dbReference>
<dbReference type="AlphaFoldDB" id="A0A7R7VQH0"/>
<accession>A0A7R7VQH0</accession>
<keyword evidence="2" id="KW-1185">Reference proteome</keyword>
<dbReference type="Proteomes" id="UP000637239">
    <property type="component" value="Chromosome 4"/>
</dbReference>
<reference evidence="1" key="1">
    <citation type="submission" date="2021-01" db="EMBL/GenBank/DDBJ databases">
        <authorList>
            <consortium name="Aspergillus chevalieri M1 genome sequencing consortium"/>
            <person name="Kazuki M."/>
            <person name="Futagami T."/>
        </authorList>
    </citation>
    <scope>NUCLEOTIDE SEQUENCE</scope>
    <source>
        <strain evidence="1">M1</strain>
    </source>
</reference>